<keyword evidence="1" id="KW-0808">Transferase</keyword>
<dbReference type="FunFam" id="1.25.40.340:FF:000002">
    <property type="entry name" value="Dihydroxyacetone kinase, L subunit"/>
    <property type="match status" value="1"/>
</dbReference>
<dbReference type="EMBL" id="FNRA01000012">
    <property type="protein sequence ID" value="SEB14341.1"/>
    <property type="molecule type" value="Genomic_DNA"/>
</dbReference>
<feature type="domain" description="DhaL" evidence="3">
    <location>
        <begin position="1"/>
        <end position="178"/>
    </location>
</feature>
<accession>A0A1H4GYF0</accession>
<name>A0A1H4GYF0_9SPHI</name>
<dbReference type="GO" id="GO:0005829">
    <property type="term" value="C:cytosol"/>
    <property type="evidence" value="ECO:0007669"/>
    <property type="project" value="TreeGrafter"/>
</dbReference>
<organism evidence="4 5">
    <name type="scientific">Pedobacter hartonius</name>
    <dbReference type="NCBI Taxonomy" id="425514"/>
    <lineage>
        <taxon>Bacteria</taxon>
        <taxon>Pseudomonadati</taxon>
        <taxon>Bacteroidota</taxon>
        <taxon>Sphingobacteriia</taxon>
        <taxon>Sphingobacteriales</taxon>
        <taxon>Sphingobacteriaceae</taxon>
        <taxon>Pedobacter</taxon>
    </lineage>
</organism>
<dbReference type="AlphaFoldDB" id="A0A1H4GYF0"/>
<keyword evidence="2 4" id="KW-0418">Kinase</keyword>
<dbReference type="SMART" id="SM01120">
    <property type="entry name" value="Dak2"/>
    <property type="match status" value="1"/>
</dbReference>
<dbReference type="RefSeq" id="WP_217631598.1">
    <property type="nucleotide sequence ID" value="NZ_FNRA01000012.1"/>
</dbReference>
<dbReference type="Gene3D" id="1.25.40.340">
    <property type="match status" value="1"/>
</dbReference>
<evidence type="ECO:0000313" key="4">
    <source>
        <dbReference type="EMBL" id="SEB14341.1"/>
    </source>
</evidence>
<dbReference type="InterPro" id="IPR050861">
    <property type="entry name" value="Dihydroxyacetone_Kinase"/>
</dbReference>
<dbReference type="PANTHER" id="PTHR28629">
    <property type="entry name" value="TRIOKINASE/FMN CYCLASE"/>
    <property type="match status" value="1"/>
</dbReference>
<dbReference type="InterPro" id="IPR036117">
    <property type="entry name" value="DhaL_dom_sf"/>
</dbReference>
<dbReference type="PROSITE" id="PS51480">
    <property type="entry name" value="DHAL"/>
    <property type="match status" value="1"/>
</dbReference>
<dbReference type="InterPro" id="IPR004007">
    <property type="entry name" value="DhaL_dom"/>
</dbReference>
<dbReference type="Proteomes" id="UP000198850">
    <property type="component" value="Unassembled WGS sequence"/>
</dbReference>
<dbReference type="GO" id="GO:0004371">
    <property type="term" value="F:glycerone kinase activity"/>
    <property type="evidence" value="ECO:0007669"/>
    <property type="project" value="InterPro"/>
</dbReference>
<dbReference type="STRING" id="425514.SAMN05443550_11215"/>
<proteinExistence type="predicted"/>
<dbReference type="PANTHER" id="PTHR28629:SF4">
    <property type="entry name" value="TRIOKINASE_FMN CYCLASE"/>
    <property type="match status" value="1"/>
</dbReference>
<dbReference type="GO" id="GO:0019563">
    <property type="term" value="P:glycerol catabolic process"/>
    <property type="evidence" value="ECO:0007669"/>
    <property type="project" value="TreeGrafter"/>
</dbReference>
<evidence type="ECO:0000259" key="3">
    <source>
        <dbReference type="PROSITE" id="PS51480"/>
    </source>
</evidence>
<reference evidence="4 5" key="1">
    <citation type="submission" date="2016-10" db="EMBL/GenBank/DDBJ databases">
        <authorList>
            <person name="de Groot N.N."/>
        </authorList>
    </citation>
    <scope>NUCLEOTIDE SEQUENCE [LARGE SCALE GENOMIC DNA]</scope>
    <source>
        <strain evidence="4 5">DSM 19033</strain>
    </source>
</reference>
<evidence type="ECO:0000256" key="2">
    <source>
        <dbReference type="ARBA" id="ARBA00022777"/>
    </source>
</evidence>
<gene>
    <name evidence="4" type="ORF">SAMN05443550_11215</name>
</gene>
<sequence length="183" mass="19184">MLVAIEKEINGLDAKVGDGDAGSTFSLTGKRLLSVVTKLPLNDTGKLLLTIGRILAREAGGSSGVLLSILFTAAGNTYSKDPDLGKALLEGLQKVKNYGGAEKGDRTMIDALQPAFEALANHESLAAAAQQARAGAEHTKTVINTKFGRSSYLSEAVLRDVPDPGAEVIARVFEKIAAMNSKM</sequence>
<dbReference type="Pfam" id="PF02734">
    <property type="entry name" value="Dak2"/>
    <property type="match status" value="1"/>
</dbReference>
<keyword evidence="5" id="KW-1185">Reference proteome</keyword>
<protein>
    <submittedName>
        <fullName evidence="4">Dihydroxyacetone kinase DhaL subunit</fullName>
    </submittedName>
</protein>
<dbReference type="SUPFAM" id="SSF101473">
    <property type="entry name" value="DhaL-like"/>
    <property type="match status" value="1"/>
</dbReference>
<evidence type="ECO:0000313" key="5">
    <source>
        <dbReference type="Proteomes" id="UP000198850"/>
    </source>
</evidence>
<evidence type="ECO:0000256" key="1">
    <source>
        <dbReference type="ARBA" id="ARBA00022679"/>
    </source>
</evidence>